<feature type="domain" description="EamA" evidence="2">
    <location>
        <begin position="12"/>
        <end position="142"/>
    </location>
</feature>
<dbReference type="Pfam" id="PF00892">
    <property type="entry name" value="EamA"/>
    <property type="match status" value="1"/>
</dbReference>
<dbReference type="Proteomes" id="UP000588647">
    <property type="component" value="Unassembled WGS sequence"/>
</dbReference>
<feature type="transmembrane region" description="Helical" evidence="1">
    <location>
        <begin position="225"/>
        <end position="246"/>
    </location>
</feature>
<comment type="caution">
    <text evidence="3">The sequence shown here is derived from an EMBL/GenBank/DDBJ whole genome shotgun (WGS) entry which is preliminary data.</text>
</comment>
<feature type="transmembrane region" description="Helical" evidence="1">
    <location>
        <begin position="38"/>
        <end position="60"/>
    </location>
</feature>
<keyword evidence="1" id="KW-1133">Transmembrane helix</keyword>
<dbReference type="AlphaFoldDB" id="A0A7W6HFA4"/>
<dbReference type="EMBL" id="JACIEM010000004">
    <property type="protein sequence ID" value="MBB4004154.1"/>
    <property type="molecule type" value="Genomic_DNA"/>
</dbReference>
<feature type="transmembrane region" description="Helical" evidence="1">
    <location>
        <begin position="181"/>
        <end position="205"/>
    </location>
</feature>
<organism evidence="3 4">
    <name type="scientific">Aurantimonas endophytica</name>
    <dbReference type="NCBI Taxonomy" id="1522175"/>
    <lineage>
        <taxon>Bacteria</taxon>
        <taxon>Pseudomonadati</taxon>
        <taxon>Pseudomonadota</taxon>
        <taxon>Alphaproteobacteria</taxon>
        <taxon>Hyphomicrobiales</taxon>
        <taxon>Aurantimonadaceae</taxon>
        <taxon>Aurantimonas</taxon>
    </lineage>
</organism>
<feature type="transmembrane region" description="Helical" evidence="1">
    <location>
        <begin position="72"/>
        <end position="91"/>
    </location>
</feature>
<protein>
    <submittedName>
        <fullName evidence="3">Drug/metabolite transporter (DMT)-like permease</fullName>
    </submittedName>
</protein>
<dbReference type="PANTHER" id="PTHR22911:SF135">
    <property type="entry name" value="BLR4310 PROTEIN"/>
    <property type="match status" value="1"/>
</dbReference>
<proteinExistence type="predicted"/>
<dbReference type="PANTHER" id="PTHR22911">
    <property type="entry name" value="ACYL-MALONYL CONDENSING ENZYME-RELATED"/>
    <property type="match status" value="1"/>
</dbReference>
<feature type="transmembrane region" description="Helical" evidence="1">
    <location>
        <begin position="97"/>
        <end position="118"/>
    </location>
</feature>
<dbReference type="InterPro" id="IPR000620">
    <property type="entry name" value="EamA_dom"/>
</dbReference>
<dbReference type="InterPro" id="IPR037185">
    <property type="entry name" value="EmrE-like"/>
</dbReference>
<feature type="transmembrane region" description="Helical" evidence="1">
    <location>
        <begin position="125"/>
        <end position="143"/>
    </location>
</feature>
<sequence length="316" mass="33371">MRMIRTSQLGLAIGLILLSVFLLSGADAVVKAVSADFPLWQIYIARSLFAVPILLVLLVPDGIGRAPGMLRPWTLLRSLLLTAMWVAYYAALPNMDLSVAATALYTTPLFIAALSAFLTGDRIGWRGMAAIAIGFLGVIVILRPTGADFSAWMLLPILAALFYALAAVVTRMRCADESARVLALSLHGCLLAAGLAGALVASLLPETLANQFLFGPWAPMQGADWALMLGLGCAMVVVAIGVARAYQSAPPAIIGTFDYAYLLFAALWGVLAFGERLDALAFLGMGLIIAAGILVLSGPRRAEPVAPERTERTQGA</sequence>
<evidence type="ECO:0000313" key="4">
    <source>
        <dbReference type="Proteomes" id="UP000588647"/>
    </source>
</evidence>
<reference evidence="3 4" key="1">
    <citation type="submission" date="2020-08" db="EMBL/GenBank/DDBJ databases">
        <title>Genomic Encyclopedia of Type Strains, Phase IV (KMG-IV): sequencing the most valuable type-strain genomes for metagenomic binning, comparative biology and taxonomic classification.</title>
        <authorList>
            <person name="Goeker M."/>
        </authorList>
    </citation>
    <scope>NUCLEOTIDE SEQUENCE [LARGE SCALE GENOMIC DNA]</scope>
    <source>
        <strain evidence="3 4">DSM 103570</strain>
    </source>
</reference>
<evidence type="ECO:0000256" key="1">
    <source>
        <dbReference type="SAM" id="Phobius"/>
    </source>
</evidence>
<name>A0A7W6HFA4_9HYPH</name>
<feature type="transmembrane region" description="Helical" evidence="1">
    <location>
        <begin position="253"/>
        <end position="273"/>
    </location>
</feature>
<evidence type="ECO:0000259" key="2">
    <source>
        <dbReference type="Pfam" id="PF00892"/>
    </source>
</evidence>
<feature type="transmembrane region" description="Helical" evidence="1">
    <location>
        <begin position="279"/>
        <end position="296"/>
    </location>
</feature>
<keyword evidence="1" id="KW-0812">Transmembrane</keyword>
<dbReference type="GO" id="GO:0016020">
    <property type="term" value="C:membrane"/>
    <property type="evidence" value="ECO:0007669"/>
    <property type="project" value="InterPro"/>
</dbReference>
<dbReference type="SUPFAM" id="SSF103481">
    <property type="entry name" value="Multidrug resistance efflux transporter EmrE"/>
    <property type="match status" value="2"/>
</dbReference>
<dbReference type="RefSeq" id="WP_183209754.1">
    <property type="nucleotide sequence ID" value="NZ_JAAAMM010000004.1"/>
</dbReference>
<keyword evidence="4" id="KW-1185">Reference proteome</keyword>
<feature type="transmembrane region" description="Helical" evidence="1">
    <location>
        <begin position="149"/>
        <end position="169"/>
    </location>
</feature>
<evidence type="ECO:0000313" key="3">
    <source>
        <dbReference type="EMBL" id="MBB4004154.1"/>
    </source>
</evidence>
<accession>A0A7W6HFA4</accession>
<gene>
    <name evidence="3" type="ORF">GGR03_003242</name>
</gene>
<keyword evidence="1" id="KW-0472">Membrane</keyword>